<dbReference type="InterPro" id="IPR018712">
    <property type="entry name" value="Tle1-like_cat"/>
</dbReference>
<feature type="compositionally biased region" description="Pro residues" evidence="1">
    <location>
        <begin position="536"/>
        <end position="545"/>
    </location>
</feature>
<dbReference type="SUPFAM" id="SSF53474">
    <property type="entry name" value="alpha/beta-Hydrolases"/>
    <property type="match status" value="1"/>
</dbReference>
<dbReference type="HOGENOM" id="CLU_005049_5_0_1"/>
<dbReference type="AlphaFoldDB" id="A0A0C3M5E4"/>
<dbReference type="EMBL" id="KN822989">
    <property type="protein sequence ID" value="KIO28862.1"/>
    <property type="molecule type" value="Genomic_DNA"/>
</dbReference>
<sequence length="570" mass="64364">MAQRENPIRPPLDNRHSRYSTRRSQTPSWSSSKPPGYTGPRTLVLCFDGTANRPDSGHGTNVGILFQSLDKNTDKQVCYYQPGIGTYIPPMRGFVILPEIANRVAQGFDKMFAWSLQDHVVGGYKFLMESYVEGDKICLFGFSRGAYVARSLAGMLEQVGLLCKGNEELVPFAYIKYNEGTAKSLSQCSTLKRRYSREVNVEFMGLWDTVTSVGVSGRTLPFSLNRGRTKHFRQALALDERRAKFCYNPLSVASPDDRTGVSYAETYLDPKPHSSFCRTLRKVKQTLGLRDEAMEWKVLDQLERRSTAMSNYMGGNDYDDEERTEKEVWFIGSHSDVGGYDGKDDIGVMMKPKLSNFSLQWMVQEIEAADVGIAFVDSAFQEFTLVDAFRSRGHDFDTFVDWLEKDVHDPEWIRNQVQQPGIPLHAALALNNLVQRFGGEDGDLLADEMMADARVPVKDPLKPLSPWWVIEFLPVWRLFLDQLGQRGKEIGMNRGRPRVIYFEPHFHWSVKLRKTIDPAYHPKAIFGGKPTYEYGPKPPSRPPSATPNLTSGQNGAVDSIQQQATPVAAN</sequence>
<reference evidence="4" key="2">
    <citation type="submission" date="2015-01" db="EMBL/GenBank/DDBJ databases">
        <title>Evolutionary Origins and Diversification of the Mycorrhizal Mutualists.</title>
        <authorList>
            <consortium name="DOE Joint Genome Institute"/>
            <consortium name="Mycorrhizal Genomics Consortium"/>
            <person name="Kohler A."/>
            <person name="Kuo A."/>
            <person name="Nagy L.G."/>
            <person name="Floudas D."/>
            <person name="Copeland A."/>
            <person name="Barry K.W."/>
            <person name="Cichocki N."/>
            <person name="Veneault-Fourrey C."/>
            <person name="LaButti K."/>
            <person name="Lindquist E.A."/>
            <person name="Lipzen A."/>
            <person name="Lundell T."/>
            <person name="Morin E."/>
            <person name="Murat C."/>
            <person name="Riley R."/>
            <person name="Ohm R."/>
            <person name="Sun H."/>
            <person name="Tunlid A."/>
            <person name="Henrissat B."/>
            <person name="Grigoriev I.V."/>
            <person name="Hibbett D.S."/>
            <person name="Martin F."/>
        </authorList>
    </citation>
    <scope>NUCLEOTIDE SEQUENCE [LARGE SCALE GENOMIC DNA]</scope>
    <source>
        <strain evidence="4">MUT 4182</strain>
    </source>
</reference>
<protein>
    <recommendedName>
        <fullName evidence="2">T6SS Phospholipase effector Tle1-like catalytic domain-containing protein</fullName>
    </recommendedName>
</protein>
<feature type="region of interest" description="Disordered" evidence="1">
    <location>
        <begin position="531"/>
        <end position="570"/>
    </location>
</feature>
<feature type="compositionally biased region" description="Polar residues" evidence="1">
    <location>
        <begin position="22"/>
        <end position="33"/>
    </location>
</feature>
<gene>
    <name evidence="3" type="ORF">M407DRAFT_21939</name>
</gene>
<proteinExistence type="predicted"/>
<organism evidence="3 4">
    <name type="scientific">Tulasnella calospora MUT 4182</name>
    <dbReference type="NCBI Taxonomy" id="1051891"/>
    <lineage>
        <taxon>Eukaryota</taxon>
        <taxon>Fungi</taxon>
        <taxon>Dikarya</taxon>
        <taxon>Basidiomycota</taxon>
        <taxon>Agaricomycotina</taxon>
        <taxon>Agaricomycetes</taxon>
        <taxon>Cantharellales</taxon>
        <taxon>Tulasnellaceae</taxon>
        <taxon>Tulasnella</taxon>
    </lineage>
</organism>
<reference evidence="3 4" key="1">
    <citation type="submission" date="2014-04" db="EMBL/GenBank/DDBJ databases">
        <authorList>
            <consortium name="DOE Joint Genome Institute"/>
            <person name="Kuo A."/>
            <person name="Girlanda M."/>
            <person name="Perotto S."/>
            <person name="Kohler A."/>
            <person name="Nagy L.G."/>
            <person name="Floudas D."/>
            <person name="Copeland A."/>
            <person name="Barry K.W."/>
            <person name="Cichocki N."/>
            <person name="Veneault-Fourrey C."/>
            <person name="LaButti K."/>
            <person name="Lindquist E.A."/>
            <person name="Lipzen A."/>
            <person name="Lundell T."/>
            <person name="Morin E."/>
            <person name="Murat C."/>
            <person name="Sun H."/>
            <person name="Tunlid A."/>
            <person name="Henrissat B."/>
            <person name="Grigoriev I.V."/>
            <person name="Hibbett D.S."/>
            <person name="Martin F."/>
            <person name="Nordberg H.P."/>
            <person name="Cantor M.N."/>
            <person name="Hua S.X."/>
        </authorList>
    </citation>
    <scope>NUCLEOTIDE SEQUENCE [LARGE SCALE GENOMIC DNA]</scope>
    <source>
        <strain evidence="3 4">MUT 4182</strain>
    </source>
</reference>
<evidence type="ECO:0000313" key="3">
    <source>
        <dbReference type="EMBL" id="KIO28862.1"/>
    </source>
</evidence>
<name>A0A0C3M5E4_9AGAM</name>
<dbReference type="PANTHER" id="PTHR33840:SF2">
    <property type="entry name" value="TLE1 PHOSPHOLIPASE DOMAIN-CONTAINING PROTEIN"/>
    <property type="match status" value="1"/>
</dbReference>
<dbReference type="InterPro" id="IPR029058">
    <property type="entry name" value="AB_hydrolase_fold"/>
</dbReference>
<dbReference type="OrthoDB" id="3162439at2759"/>
<evidence type="ECO:0000256" key="1">
    <source>
        <dbReference type="SAM" id="MobiDB-lite"/>
    </source>
</evidence>
<dbReference type="PANTHER" id="PTHR33840">
    <property type="match status" value="1"/>
</dbReference>
<feature type="domain" description="T6SS Phospholipase effector Tle1-like catalytic" evidence="2">
    <location>
        <begin position="41"/>
        <end position="365"/>
    </location>
</feature>
<feature type="region of interest" description="Disordered" evidence="1">
    <location>
        <begin position="1"/>
        <end position="36"/>
    </location>
</feature>
<evidence type="ECO:0000259" key="2">
    <source>
        <dbReference type="Pfam" id="PF09994"/>
    </source>
</evidence>
<feature type="compositionally biased region" description="Polar residues" evidence="1">
    <location>
        <begin position="548"/>
        <end position="570"/>
    </location>
</feature>
<dbReference type="STRING" id="1051891.A0A0C3M5E4"/>
<dbReference type="Pfam" id="PF09994">
    <property type="entry name" value="T6SS_Tle1-like_cat"/>
    <property type="match status" value="1"/>
</dbReference>
<evidence type="ECO:0000313" key="4">
    <source>
        <dbReference type="Proteomes" id="UP000054248"/>
    </source>
</evidence>
<dbReference type="Proteomes" id="UP000054248">
    <property type="component" value="Unassembled WGS sequence"/>
</dbReference>
<keyword evidence="4" id="KW-1185">Reference proteome</keyword>
<accession>A0A0C3M5E4</accession>